<evidence type="ECO:0000313" key="3">
    <source>
        <dbReference type="Proteomes" id="UP000540568"/>
    </source>
</evidence>
<keyword evidence="3" id="KW-1185">Reference proteome</keyword>
<comment type="caution">
    <text evidence="2">The sequence shown here is derived from an EMBL/GenBank/DDBJ whole genome shotgun (WGS) entry which is preliminary data.</text>
</comment>
<dbReference type="PROSITE" id="PS51257">
    <property type="entry name" value="PROKAR_LIPOPROTEIN"/>
    <property type="match status" value="1"/>
</dbReference>
<accession>A0A7W3JFA8</accession>
<feature type="chain" id="PRO_5039717158" evidence="1">
    <location>
        <begin position="23"/>
        <end position="313"/>
    </location>
</feature>
<feature type="signal peptide" evidence="1">
    <location>
        <begin position="1"/>
        <end position="22"/>
    </location>
</feature>
<protein>
    <submittedName>
        <fullName evidence="2">Uncharacterized protein</fullName>
    </submittedName>
</protein>
<keyword evidence="1" id="KW-0732">Signal</keyword>
<proteinExistence type="predicted"/>
<dbReference type="EMBL" id="JACGWV010000004">
    <property type="protein sequence ID" value="MBA8811750.1"/>
    <property type="molecule type" value="Genomic_DNA"/>
</dbReference>
<sequence length="313" mass="31627">MARGRTALVVALTTLVGAAAVACSGGAPTPSSTLGPVPDDVAGHLTVQVDQGRTQYAAREIVLAVTNDSDETMTLLSGVLDADGFGPSHPTKENRTPALRPGTTRDVYLGLGEAECAGFPAGPGEPVPDAAPSAVLMLALGEYDDLGPATDVVVDEVGDPGGHLARNHAVDCAGAAVAAGVSLTVDADVPVETRDGELTALVTLRVEPVDGGPEVTIDRIAGTTIMNNPDPGDDGSGWTGAALDGQRSGGSVTLPVVPARCDAHAVGEDKRGTFLPVSASVDGVAQHVIYVPMPDSARADLVAFIAESCDWPE</sequence>
<dbReference type="RefSeq" id="WP_182620913.1">
    <property type="nucleotide sequence ID" value="NZ_BAAATF010000009.1"/>
</dbReference>
<evidence type="ECO:0000313" key="2">
    <source>
        <dbReference type="EMBL" id="MBA8811750.1"/>
    </source>
</evidence>
<gene>
    <name evidence="2" type="ORF">FHX71_005768</name>
</gene>
<reference evidence="2 3" key="1">
    <citation type="submission" date="2020-07" db="EMBL/GenBank/DDBJ databases">
        <title>Sequencing the genomes of 1000 actinobacteria strains.</title>
        <authorList>
            <person name="Klenk H.-P."/>
        </authorList>
    </citation>
    <scope>NUCLEOTIDE SEQUENCE [LARGE SCALE GENOMIC DNA]</scope>
    <source>
        <strain evidence="2 3">DSM 44121</strain>
    </source>
</reference>
<dbReference type="Proteomes" id="UP000540568">
    <property type="component" value="Unassembled WGS sequence"/>
</dbReference>
<dbReference type="AlphaFoldDB" id="A0A7W3JFA8"/>
<name>A0A7W3JFA8_9MICO</name>
<organism evidence="2 3">
    <name type="scientific">Promicromonospora sukumoe</name>
    <dbReference type="NCBI Taxonomy" id="88382"/>
    <lineage>
        <taxon>Bacteria</taxon>
        <taxon>Bacillati</taxon>
        <taxon>Actinomycetota</taxon>
        <taxon>Actinomycetes</taxon>
        <taxon>Micrococcales</taxon>
        <taxon>Promicromonosporaceae</taxon>
        <taxon>Promicromonospora</taxon>
    </lineage>
</organism>
<evidence type="ECO:0000256" key="1">
    <source>
        <dbReference type="SAM" id="SignalP"/>
    </source>
</evidence>